<reference evidence="3" key="2">
    <citation type="submission" date="2025-08" db="UniProtKB">
        <authorList>
            <consortium name="RefSeq"/>
        </authorList>
    </citation>
    <scope>IDENTIFICATION</scope>
    <source>
        <tissue evidence="3">Adult</tissue>
    </source>
</reference>
<protein>
    <submittedName>
        <fullName evidence="3">Uncharacterized protein LOC125775436</fullName>
    </submittedName>
</protein>
<dbReference type="GeneID" id="125775436"/>
<dbReference type="InterPro" id="IPR053164">
    <property type="entry name" value="IS1016-like_transposase"/>
</dbReference>
<sequence>MWNITKVVATFSTREDCIAFAEKEGLILDNKLCRKHKTPMIPTLSGNNTVGSFRCRRGSCRSLPAVSRAKGTWFENAKIPLPQIFYLMFAYASHWCQTEVRKNSFIAILSTATICDWYSYCREAVVLYQIDHEEAVGKIGGPGKVVQIDESKFGKRKYNKGNNSYIYKILRTNLFYHISGRRVKGHWVLGMVEDGCEDLRLAVCPENVRSAEVLIPIIKKHVAEGSIICTDYWRAYNCLSDHGYEHRRVNHSDPENPFVAPDGTHTQRIESQWRVIKRFFLKDNFSNQRNFADLIIEYLWRTTIRRNREDPFEKLLQAIKHTYKP</sequence>
<dbReference type="InterPro" id="IPR024445">
    <property type="entry name" value="Tnp_ISXO2-like"/>
</dbReference>
<reference evidence="2" key="1">
    <citation type="submission" date="2025-05" db="UniProtKB">
        <authorList>
            <consortium name="RefSeq"/>
        </authorList>
    </citation>
    <scope>NUCLEOTIDE SEQUENCE [LARGE SCALE GENOMIC DNA]</scope>
</reference>
<dbReference type="PANTHER" id="PTHR47163:SF2">
    <property type="entry name" value="SI:DKEY-17M8.2"/>
    <property type="match status" value="1"/>
</dbReference>
<dbReference type="SMART" id="SM01126">
    <property type="entry name" value="DDE_Tnp_IS1595"/>
    <property type="match status" value="1"/>
</dbReference>
<dbReference type="Pfam" id="PF12762">
    <property type="entry name" value="DDE_Tnp_IS1595"/>
    <property type="match status" value="1"/>
</dbReference>
<organism evidence="2 3">
    <name type="scientific">Bactrocera dorsalis</name>
    <name type="common">Oriental fruit fly</name>
    <name type="synonym">Dacus dorsalis</name>
    <dbReference type="NCBI Taxonomy" id="27457"/>
    <lineage>
        <taxon>Eukaryota</taxon>
        <taxon>Metazoa</taxon>
        <taxon>Ecdysozoa</taxon>
        <taxon>Arthropoda</taxon>
        <taxon>Hexapoda</taxon>
        <taxon>Insecta</taxon>
        <taxon>Pterygota</taxon>
        <taxon>Neoptera</taxon>
        <taxon>Endopterygota</taxon>
        <taxon>Diptera</taxon>
        <taxon>Brachycera</taxon>
        <taxon>Muscomorpha</taxon>
        <taxon>Tephritoidea</taxon>
        <taxon>Tephritidae</taxon>
        <taxon>Bactrocera</taxon>
        <taxon>Bactrocera</taxon>
    </lineage>
</organism>
<dbReference type="Proteomes" id="UP001652620">
    <property type="component" value="Chromosome 1"/>
</dbReference>
<evidence type="ECO:0000259" key="1">
    <source>
        <dbReference type="SMART" id="SM01126"/>
    </source>
</evidence>
<feature type="domain" description="ISXO2-like transposase" evidence="1">
    <location>
        <begin position="138"/>
        <end position="284"/>
    </location>
</feature>
<name>A0ABM3IYG8_BACDO</name>
<dbReference type="PANTHER" id="PTHR47163">
    <property type="entry name" value="DDE_TNP_IS1595 DOMAIN-CONTAINING PROTEIN"/>
    <property type="match status" value="1"/>
</dbReference>
<gene>
    <name evidence="3" type="primary">LOC125775436</name>
</gene>
<evidence type="ECO:0000313" key="3">
    <source>
        <dbReference type="RefSeq" id="XP_049302018.1"/>
    </source>
</evidence>
<proteinExistence type="predicted"/>
<accession>A0ABM3IYG8</accession>
<dbReference type="RefSeq" id="XP_049302018.1">
    <property type="nucleotide sequence ID" value="XM_049446061.1"/>
</dbReference>
<keyword evidence="2" id="KW-1185">Reference proteome</keyword>
<evidence type="ECO:0000313" key="2">
    <source>
        <dbReference type="Proteomes" id="UP001652620"/>
    </source>
</evidence>